<evidence type="ECO:0000256" key="2">
    <source>
        <dbReference type="ARBA" id="ARBA00004665"/>
    </source>
</evidence>
<dbReference type="Proteomes" id="UP000585363">
    <property type="component" value="Unassembled WGS sequence"/>
</dbReference>
<evidence type="ECO:0000259" key="8">
    <source>
        <dbReference type="PROSITE" id="PS50887"/>
    </source>
</evidence>
<evidence type="ECO:0000259" key="7">
    <source>
        <dbReference type="PROSITE" id="PS50113"/>
    </source>
</evidence>
<dbReference type="PANTHER" id="PTHR44757">
    <property type="entry name" value="DIGUANYLATE CYCLASE DGCP"/>
    <property type="match status" value="1"/>
</dbReference>
<sequence>MTTYPMPSNETERLNLLYILNLLDTQEEPVFDHITRMVAKILDVPIVLVSLVDADRQWFKSRVGLAATETPRELAFCAHTIIDTTPLIVTDTTLDARFKDNPLVTGDPHIRFYAGVPLRSSGGLAIGTLCAIDSKPRLLSEDETNILIDMAALLSREVQLRESVILIRNQMSHSEQAIEAVEARFRTVFERAGVGIALVAADGGWIRVNDALCQTLGYSQEELIKLTFVDITHPQDLDSDFYLLQQLIGNEIDRYQLEKRYINKSGNIVWVNLIVTKQMSKQGELEYFVLIIKDIQARKEAEASLADLRKDLEERVETRTQDLRLANTMLSSSMEQQLRSEQELRKREAELQMVIENANDAYVCINHIGLITDWNRQAEQTFGWSRQEAIGRRLEDMIIPAAMRKAHREGMKRYLNTGEHPVLNQRIELTAVRRNGEMLPVEVRVCALSIDGKTIFSAFLHDITDRKRAEAIRDHEALHDALTGLPNRRALFNLLPQAEARAKRSQVAMALLFIDLDGFKAINDSQGHEAGDMVLREVASRLHKCIRQTDTAVRLGGDEFTVVLENLVNDATDANKVAKKILAVIQRPIRLGTMTVNISASIGIAVHYPNEVNTADQLVNRADAAMYEAKRAGKGRVFLQ</sequence>
<dbReference type="EC" id="2.7.7.65" evidence="3"/>
<dbReference type="InterPro" id="IPR029787">
    <property type="entry name" value="Nucleotide_cyclase"/>
</dbReference>
<feature type="domain" description="PAS" evidence="6">
    <location>
        <begin position="181"/>
        <end position="251"/>
    </location>
</feature>
<name>A0A848MIA0_9GAMM</name>
<feature type="coiled-coil region" evidence="5">
    <location>
        <begin position="298"/>
        <end position="361"/>
    </location>
</feature>
<comment type="pathway">
    <text evidence="2">Purine metabolism; 3',5'-cyclic di-GMP biosynthesis.</text>
</comment>
<dbReference type="Pfam" id="PF00990">
    <property type="entry name" value="GGDEF"/>
    <property type="match status" value="1"/>
</dbReference>
<comment type="cofactor">
    <cofactor evidence="1">
        <name>Mg(2+)</name>
        <dbReference type="ChEBI" id="CHEBI:18420"/>
    </cofactor>
</comment>
<dbReference type="CDD" id="cd01949">
    <property type="entry name" value="GGDEF"/>
    <property type="match status" value="1"/>
</dbReference>
<dbReference type="InterPro" id="IPR003018">
    <property type="entry name" value="GAF"/>
</dbReference>
<feature type="domain" description="GGDEF" evidence="8">
    <location>
        <begin position="507"/>
        <end position="640"/>
    </location>
</feature>
<dbReference type="PROSITE" id="PS50887">
    <property type="entry name" value="GGDEF"/>
    <property type="match status" value="1"/>
</dbReference>
<evidence type="ECO:0000256" key="1">
    <source>
        <dbReference type="ARBA" id="ARBA00001946"/>
    </source>
</evidence>
<dbReference type="InterPro" id="IPR000700">
    <property type="entry name" value="PAS-assoc_C"/>
</dbReference>
<dbReference type="NCBIfam" id="TIGR00229">
    <property type="entry name" value="sensory_box"/>
    <property type="match status" value="2"/>
</dbReference>
<keyword evidence="5" id="KW-0175">Coiled coil</keyword>
<dbReference type="AlphaFoldDB" id="A0A848MIA0"/>
<dbReference type="SUPFAM" id="SSF55785">
    <property type="entry name" value="PYP-like sensor domain (PAS domain)"/>
    <property type="match status" value="2"/>
</dbReference>
<dbReference type="SMART" id="SM00086">
    <property type="entry name" value="PAC"/>
    <property type="match status" value="2"/>
</dbReference>
<dbReference type="SMART" id="SM00065">
    <property type="entry name" value="GAF"/>
    <property type="match status" value="1"/>
</dbReference>
<dbReference type="RefSeq" id="WP_169403135.1">
    <property type="nucleotide sequence ID" value="NZ_JAADJU010000005.1"/>
</dbReference>
<dbReference type="InterPro" id="IPR043128">
    <property type="entry name" value="Rev_trsase/Diguanyl_cyclase"/>
</dbReference>
<gene>
    <name evidence="9" type="ORF">GW590_11165</name>
</gene>
<dbReference type="SMART" id="SM00267">
    <property type="entry name" value="GGDEF"/>
    <property type="match status" value="1"/>
</dbReference>
<dbReference type="InterPro" id="IPR035965">
    <property type="entry name" value="PAS-like_dom_sf"/>
</dbReference>
<evidence type="ECO:0000256" key="3">
    <source>
        <dbReference type="ARBA" id="ARBA00012528"/>
    </source>
</evidence>
<dbReference type="Pfam" id="PF13426">
    <property type="entry name" value="PAS_9"/>
    <property type="match status" value="1"/>
</dbReference>
<proteinExistence type="predicted"/>
<dbReference type="NCBIfam" id="TIGR00254">
    <property type="entry name" value="GGDEF"/>
    <property type="match status" value="1"/>
</dbReference>
<dbReference type="Gene3D" id="3.30.450.40">
    <property type="match status" value="1"/>
</dbReference>
<evidence type="ECO:0000259" key="6">
    <source>
        <dbReference type="PROSITE" id="PS50112"/>
    </source>
</evidence>
<comment type="caution">
    <text evidence="9">The sequence shown here is derived from an EMBL/GenBank/DDBJ whole genome shotgun (WGS) entry which is preliminary data.</text>
</comment>
<dbReference type="PROSITE" id="PS50112">
    <property type="entry name" value="PAS"/>
    <property type="match status" value="2"/>
</dbReference>
<dbReference type="PANTHER" id="PTHR44757:SF2">
    <property type="entry name" value="BIOFILM ARCHITECTURE MAINTENANCE PROTEIN MBAA"/>
    <property type="match status" value="1"/>
</dbReference>
<reference evidence="9 10" key="2">
    <citation type="submission" date="2020-06" db="EMBL/GenBank/DDBJ databases">
        <title>Polyphasic characterization of a Rahnella strain isolated from tree sap.</title>
        <authorList>
            <person name="Kim I.S."/>
        </authorList>
    </citation>
    <scope>NUCLEOTIDE SEQUENCE [LARGE SCALE GENOMIC DNA]</scope>
    <source>
        <strain evidence="9 10">SAP-1</strain>
    </source>
</reference>
<evidence type="ECO:0000256" key="4">
    <source>
        <dbReference type="ARBA" id="ARBA00034247"/>
    </source>
</evidence>
<dbReference type="SUPFAM" id="SSF55073">
    <property type="entry name" value="Nucleotide cyclase"/>
    <property type="match status" value="1"/>
</dbReference>
<dbReference type="CDD" id="cd00130">
    <property type="entry name" value="PAS"/>
    <property type="match status" value="2"/>
</dbReference>
<dbReference type="SMART" id="SM00091">
    <property type="entry name" value="PAS"/>
    <property type="match status" value="2"/>
</dbReference>
<dbReference type="Pfam" id="PF08447">
    <property type="entry name" value="PAS_3"/>
    <property type="match status" value="1"/>
</dbReference>
<dbReference type="Gene3D" id="3.30.450.20">
    <property type="entry name" value="PAS domain"/>
    <property type="match status" value="2"/>
</dbReference>
<organism evidence="9 10">
    <name type="scientific">Rouxiella aceris</name>
    <dbReference type="NCBI Taxonomy" id="2703884"/>
    <lineage>
        <taxon>Bacteria</taxon>
        <taxon>Pseudomonadati</taxon>
        <taxon>Pseudomonadota</taxon>
        <taxon>Gammaproteobacteria</taxon>
        <taxon>Enterobacterales</taxon>
        <taxon>Yersiniaceae</taxon>
        <taxon>Rouxiella</taxon>
    </lineage>
</organism>
<dbReference type="InterPro" id="IPR000014">
    <property type="entry name" value="PAS"/>
</dbReference>
<accession>A0A848MIA0</accession>
<evidence type="ECO:0000313" key="9">
    <source>
        <dbReference type="EMBL" id="NMP27425.1"/>
    </source>
</evidence>
<evidence type="ECO:0000313" key="10">
    <source>
        <dbReference type="Proteomes" id="UP000585363"/>
    </source>
</evidence>
<dbReference type="EMBL" id="JAADJU010000005">
    <property type="protein sequence ID" value="NMP27425.1"/>
    <property type="molecule type" value="Genomic_DNA"/>
</dbReference>
<evidence type="ECO:0000256" key="5">
    <source>
        <dbReference type="SAM" id="Coils"/>
    </source>
</evidence>
<dbReference type="InterPro" id="IPR029016">
    <property type="entry name" value="GAF-like_dom_sf"/>
</dbReference>
<comment type="catalytic activity">
    <reaction evidence="4">
        <text>2 GTP = 3',3'-c-di-GMP + 2 diphosphate</text>
        <dbReference type="Rhea" id="RHEA:24898"/>
        <dbReference type="ChEBI" id="CHEBI:33019"/>
        <dbReference type="ChEBI" id="CHEBI:37565"/>
        <dbReference type="ChEBI" id="CHEBI:58805"/>
        <dbReference type="EC" id="2.7.7.65"/>
    </reaction>
</comment>
<protein>
    <recommendedName>
        <fullName evidence="3">diguanylate cyclase</fullName>
        <ecNumber evidence="3">2.7.7.65</ecNumber>
    </recommendedName>
</protein>
<dbReference type="FunFam" id="3.30.70.270:FF:000001">
    <property type="entry name" value="Diguanylate cyclase domain protein"/>
    <property type="match status" value="1"/>
</dbReference>
<dbReference type="SUPFAM" id="SSF55781">
    <property type="entry name" value="GAF domain-like"/>
    <property type="match status" value="1"/>
</dbReference>
<dbReference type="PROSITE" id="PS50113">
    <property type="entry name" value="PAC"/>
    <property type="match status" value="1"/>
</dbReference>
<dbReference type="InterPro" id="IPR052155">
    <property type="entry name" value="Biofilm_reg_signaling"/>
</dbReference>
<dbReference type="InterPro" id="IPR001610">
    <property type="entry name" value="PAC"/>
</dbReference>
<dbReference type="InterPro" id="IPR013655">
    <property type="entry name" value="PAS_fold_3"/>
</dbReference>
<feature type="domain" description="PAC" evidence="7">
    <location>
        <begin position="255"/>
        <end position="307"/>
    </location>
</feature>
<dbReference type="Gene3D" id="3.30.70.270">
    <property type="match status" value="1"/>
</dbReference>
<keyword evidence="10" id="KW-1185">Reference proteome</keyword>
<dbReference type="InterPro" id="IPR000160">
    <property type="entry name" value="GGDEF_dom"/>
</dbReference>
<dbReference type="Pfam" id="PF01590">
    <property type="entry name" value="GAF"/>
    <property type="match status" value="1"/>
</dbReference>
<dbReference type="GO" id="GO:0052621">
    <property type="term" value="F:diguanylate cyclase activity"/>
    <property type="evidence" value="ECO:0007669"/>
    <property type="project" value="UniProtKB-EC"/>
</dbReference>
<feature type="domain" description="PAS" evidence="6">
    <location>
        <begin position="347"/>
        <end position="418"/>
    </location>
</feature>
<reference evidence="9 10" key="1">
    <citation type="submission" date="2020-01" db="EMBL/GenBank/DDBJ databases">
        <authorList>
            <person name="Lee S.D."/>
        </authorList>
    </citation>
    <scope>NUCLEOTIDE SEQUENCE [LARGE SCALE GENOMIC DNA]</scope>
    <source>
        <strain evidence="9 10">SAP-1</strain>
    </source>
</reference>